<reference evidence="3 5" key="2">
    <citation type="submission" date="2023-10" db="EMBL/GenBank/DDBJ databases">
        <title>To unveil natural product biosynthetic capacity in Pseudoalteromonas.</title>
        <authorList>
            <person name="Wang J."/>
        </authorList>
    </citation>
    <scope>NUCLEOTIDE SEQUENCE [LARGE SCALE GENOMIC DNA]</scope>
    <source>
        <strain evidence="3 5">DSM 15914</strain>
    </source>
</reference>
<dbReference type="CDD" id="cd07389">
    <property type="entry name" value="MPP_PhoD"/>
    <property type="match status" value="1"/>
</dbReference>
<dbReference type="InterPro" id="IPR018946">
    <property type="entry name" value="PhoD-like_MPP"/>
</dbReference>
<keyword evidence="3" id="KW-0378">Hydrolase</keyword>
<dbReference type="InterPro" id="IPR038607">
    <property type="entry name" value="PhoD-like_sf"/>
</dbReference>
<dbReference type="EMBL" id="WEIA01000018">
    <property type="protein sequence ID" value="NLR23734.1"/>
    <property type="molecule type" value="Genomic_DNA"/>
</dbReference>
<evidence type="ECO:0000313" key="2">
    <source>
        <dbReference type="EMBL" id="NLR23734.1"/>
    </source>
</evidence>
<protein>
    <submittedName>
        <fullName evidence="3">Alkaline phosphatase D family protein</fullName>
        <ecNumber evidence="3">3.1.3.1</ecNumber>
    </submittedName>
    <submittedName>
        <fullName evidence="2">Alkaline phosphatase family protein</fullName>
    </submittedName>
</protein>
<dbReference type="RefSeq" id="WP_130127346.1">
    <property type="nucleotide sequence ID" value="NZ_CBCSDF010000021.1"/>
</dbReference>
<dbReference type="Proteomes" id="UP001304419">
    <property type="component" value="Chromosome 2"/>
</dbReference>
<dbReference type="AlphaFoldDB" id="A0A8I2KNF6"/>
<name>A0A8I2KNF6_9GAMM</name>
<dbReference type="Pfam" id="PF09423">
    <property type="entry name" value="PhoD"/>
    <property type="match status" value="1"/>
</dbReference>
<gene>
    <name evidence="2" type="ORF">F9Y85_20900</name>
    <name evidence="3" type="ORF">R5H13_19935</name>
</gene>
<proteinExistence type="predicted"/>
<sequence length="359" mass="41316">MIKLKRPKLSERKRFTRLILFPLMAFVAMNVYANEQSSLSTIRFGSCSHQDKPMPILAAINKENPELFIFLGDNIYGDTTDMDVLKKKYEKLDANAGIQELRQQSQVIAIWDDHDYGENDAGLEYSQKEASRKIMLDFWHEPANSLRRTRDSGIYTSYEYGQGNQLIRVIMPDLRWNRPALTSVSKSEYDNKRKPENRGPYSRVLNASMLGEQQWQWLQSELKKPAAIRIIASSLQLLPEFTGWEAWANYPADRARLMNFITREKLGGVIMISGDTHWGEISKVVHQGYPFWEVTSSGLTEEWKQVSPNQHRVSGFTHDVNYGFIDIDWSQSDPTITIGLKDVEGKEVMSNILKLSDIQ</sequence>
<dbReference type="EMBL" id="CP137579">
    <property type="protein sequence ID" value="WOX31214.1"/>
    <property type="molecule type" value="Genomic_DNA"/>
</dbReference>
<dbReference type="GO" id="GO:0004035">
    <property type="term" value="F:alkaline phosphatase activity"/>
    <property type="evidence" value="ECO:0007669"/>
    <property type="project" value="UniProtKB-EC"/>
</dbReference>
<dbReference type="Proteomes" id="UP000646877">
    <property type="component" value="Unassembled WGS sequence"/>
</dbReference>
<dbReference type="PANTHER" id="PTHR33987:SF1">
    <property type="entry name" value="CALCINEURIN-LIKE METALLO-PHOSPHOESTERASE SUPERFAMILY PROTEIN"/>
    <property type="match status" value="1"/>
</dbReference>
<evidence type="ECO:0000259" key="1">
    <source>
        <dbReference type="Pfam" id="PF09423"/>
    </source>
</evidence>
<accession>A0A8I2KNF6</accession>
<evidence type="ECO:0000313" key="4">
    <source>
        <dbReference type="Proteomes" id="UP000646877"/>
    </source>
</evidence>
<dbReference type="SUPFAM" id="SSF56300">
    <property type="entry name" value="Metallo-dependent phosphatases"/>
    <property type="match status" value="1"/>
</dbReference>
<feature type="domain" description="PhoD-like phosphatase metallophosphatase" evidence="1">
    <location>
        <begin position="46"/>
        <end position="309"/>
    </location>
</feature>
<dbReference type="InterPro" id="IPR029052">
    <property type="entry name" value="Metallo-depent_PP-like"/>
</dbReference>
<dbReference type="EC" id="3.1.3.1" evidence="3"/>
<keyword evidence="5" id="KW-1185">Reference proteome</keyword>
<evidence type="ECO:0000313" key="5">
    <source>
        <dbReference type="Proteomes" id="UP001304419"/>
    </source>
</evidence>
<evidence type="ECO:0000313" key="3">
    <source>
        <dbReference type="EMBL" id="WOX31214.1"/>
    </source>
</evidence>
<dbReference type="Gene3D" id="3.60.21.70">
    <property type="entry name" value="PhoD-like phosphatase"/>
    <property type="match status" value="1"/>
</dbReference>
<reference evidence="2" key="1">
    <citation type="submission" date="2019-10" db="EMBL/GenBank/DDBJ databases">
        <authorList>
            <person name="Paulsen S."/>
        </authorList>
    </citation>
    <scope>NUCLEOTIDE SEQUENCE</scope>
    <source>
        <strain evidence="2">LMG 19692</strain>
    </source>
</reference>
<organism evidence="2 4">
    <name type="scientific">Pseudoalteromonas maricaloris</name>
    <dbReference type="NCBI Taxonomy" id="184924"/>
    <lineage>
        <taxon>Bacteria</taxon>
        <taxon>Pseudomonadati</taxon>
        <taxon>Pseudomonadota</taxon>
        <taxon>Gammaproteobacteria</taxon>
        <taxon>Alteromonadales</taxon>
        <taxon>Pseudoalteromonadaceae</taxon>
        <taxon>Pseudoalteromonas</taxon>
    </lineage>
</organism>
<dbReference type="PANTHER" id="PTHR33987">
    <property type="entry name" value="CALCINEURIN-LIKE METALLO-PHOSPHOESTERASE SUPERFAMILY PROTEIN"/>
    <property type="match status" value="1"/>
</dbReference>